<dbReference type="Proteomes" id="UP000663791">
    <property type="component" value="Unassembled WGS sequence"/>
</dbReference>
<evidence type="ECO:0000313" key="2">
    <source>
        <dbReference type="EMBL" id="MBM9460936.1"/>
    </source>
</evidence>
<dbReference type="Gene3D" id="3.30.559.10">
    <property type="entry name" value="Chloramphenicol acetyltransferase-like domain"/>
    <property type="match status" value="1"/>
</dbReference>
<evidence type="ECO:0000256" key="1">
    <source>
        <dbReference type="SAM" id="MobiDB-lite"/>
    </source>
</evidence>
<dbReference type="PANTHER" id="PTHR45527">
    <property type="entry name" value="NONRIBOSOMAL PEPTIDE SYNTHETASE"/>
    <property type="match status" value="1"/>
</dbReference>
<keyword evidence="3" id="KW-1185">Reference proteome</keyword>
<name>A0A938Y300_9ACTN</name>
<gene>
    <name evidence="2" type="ORF">JK386_13610</name>
</gene>
<dbReference type="SUPFAM" id="SSF52777">
    <property type="entry name" value="CoA-dependent acyltransferases"/>
    <property type="match status" value="2"/>
</dbReference>
<comment type="caution">
    <text evidence="2">The sequence shown here is derived from an EMBL/GenBank/DDBJ whole genome shotgun (WGS) entry which is preliminary data.</text>
</comment>
<dbReference type="EMBL" id="JAERTX010000012">
    <property type="protein sequence ID" value="MBM9460936.1"/>
    <property type="molecule type" value="Genomic_DNA"/>
</dbReference>
<feature type="region of interest" description="Disordered" evidence="1">
    <location>
        <begin position="81"/>
        <end position="112"/>
    </location>
</feature>
<organism evidence="2 3">
    <name type="scientific">Nocardioides faecalis</name>
    <dbReference type="NCBI Taxonomy" id="2803858"/>
    <lineage>
        <taxon>Bacteria</taxon>
        <taxon>Bacillati</taxon>
        <taxon>Actinomycetota</taxon>
        <taxon>Actinomycetes</taxon>
        <taxon>Propionibacteriales</taxon>
        <taxon>Nocardioidaceae</taxon>
        <taxon>Nocardioides</taxon>
    </lineage>
</organism>
<evidence type="ECO:0000313" key="3">
    <source>
        <dbReference type="Proteomes" id="UP000663791"/>
    </source>
</evidence>
<proteinExistence type="predicted"/>
<dbReference type="GO" id="GO:0005737">
    <property type="term" value="C:cytoplasm"/>
    <property type="evidence" value="ECO:0007669"/>
    <property type="project" value="TreeGrafter"/>
</dbReference>
<dbReference type="Gene3D" id="3.30.559.30">
    <property type="entry name" value="Nonribosomal peptide synthetase, condensation domain"/>
    <property type="match status" value="1"/>
</dbReference>
<dbReference type="InterPro" id="IPR023213">
    <property type="entry name" value="CAT-like_dom_sf"/>
</dbReference>
<reference evidence="2" key="1">
    <citation type="submission" date="2021-01" db="EMBL/GenBank/DDBJ databases">
        <title>Novel species in genus Nocardioides.</title>
        <authorList>
            <person name="Zhang G."/>
        </authorList>
    </citation>
    <scope>NUCLEOTIDE SEQUENCE</scope>
    <source>
        <strain evidence="2">Zg-536</strain>
    </source>
</reference>
<dbReference type="GO" id="GO:0044550">
    <property type="term" value="P:secondary metabolite biosynthetic process"/>
    <property type="evidence" value="ECO:0007669"/>
    <property type="project" value="TreeGrafter"/>
</dbReference>
<sequence>MRLASAEDWALPAGRLHLLEVVPDTAARPTGVPLSLNQRNHLAALSGGGASVWLAGAGHLPHRLDAADLQRAAAGLARRHSALQMSGTGDPGASHGWRHPPESWTYGVTSRDTTGGEQARRLLRAHLDRVCRPRPDAPAFTLAAVTHPGGTTLVIAADHFHLDAVSLPLLLDDAVALLAHPTPPPGPATVDLPEAGCFVTRAAEWAAAPRIAADDPRLERWYDLMDLTGDRLPTFPLDLGVGAGETAPHRSAFARIADPGATEALTEAGRAFGASTAALCLTTFANAVRRLGGPDELPVLVPVQTRAAGDERAVGWFTTTVPVLLHADGGPFDPAAVAAALARGTTAADLPLDQVLASLRRPLARARNDVFMLSYLDYRRVPGHETARALGAVQVSAPTDCDDVQVWVARTAEGLQARVRHPDTAAARRTVADLLDAWTAELRRSTSLAPAGC</sequence>
<accession>A0A938Y300</accession>
<dbReference type="PANTHER" id="PTHR45527:SF1">
    <property type="entry name" value="FATTY ACID SYNTHASE"/>
    <property type="match status" value="1"/>
</dbReference>
<dbReference type="GO" id="GO:0043041">
    <property type="term" value="P:amino acid activation for nonribosomal peptide biosynthetic process"/>
    <property type="evidence" value="ECO:0007669"/>
    <property type="project" value="TreeGrafter"/>
</dbReference>
<dbReference type="GO" id="GO:0031177">
    <property type="term" value="F:phosphopantetheine binding"/>
    <property type="evidence" value="ECO:0007669"/>
    <property type="project" value="TreeGrafter"/>
</dbReference>
<dbReference type="AlphaFoldDB" id="A0A938Y300"/>
<protein>
    <recommendedName>
        <fullName evidence="4">Peptide synthase</fullName>
    </recommendedName>
</protein>
<dbReference type="RefSeq" id="WP_205292248.1">
    <property type="nucleotide sequence ID" value="NZ_CP074406.1"/>
</dbReference>
<evidence type="ECO:0008006" key="4">
    <source>
        <dbReference type="Google" id="ProtNLM"/>
    </source>
</evidence>